<gene>
    <name evidence="1" type="ORF">EX30DRAFT_337238</name>
</gene>
<dbReference type="Proteomes" id="UP000298138">
    <property type="component" value="Unassembled WGS sequence"/>
</dbReference>
<protein>
    <recommendedName>
        <fullName evidence="3">HAD-like protein</fullName>
    </recommendedName>
</protein>
<proteinExistence type="predicted"/>
<reference evidence="1 2" key="1">
    <citation type="submission" date="2019-04" db="EMBL/GenBank/DDBJ databases">
        <title>Comparative genomics and transcriptomics to analyze fruiting body development in filamentous ascomycetes.</title>
        <authorList>
            <consortium name="DOE Joint Genome Institute"/>
            <person name="Lutkenhaus R."/>
            <person name="Traeger S."/>
            <person name="Breuer J."/>
            <person name="Kuo A."/>
            <person name="Lipzen A."/>
            <person name="Pangilinan J."/>
            <person name="Dilworth D."/>
            <person name="Sandor L."/>
            <person name="Poggeler S."/>
            <person name="Barry K."/>
            <person name="Grigoriev I.V."/>
            <person name="Nowrousian M."/>
        </authorList>
    </citation>
    <scope>NUCLEOTIDE SEQUENCE [LARGE SCALE GENOMIC DNA]</scope>
    <source>
        <strain evidence="1 2">CBS 389.68</strain>
    </source>
</reference>
<dbReference type="EMBL" id="ML220112">
    <property type="protein sequence ID" value="TGZ84765.1"/>
    <property type="molecule type" value="Genomic_DNA"/>
</dbReference>
<accession>A0A4V3SJN8</accession>
<dbReference type="SUPFAM" id="SSF56784">
    <property type="entry name" value="HAD-like"/>
    <property type="match status" value="1"/>
</dbReference>
<keyword evidence="2" id="KW-1185">Reference proteome</keyword>
<dbReference type="InterPro" id="IPR023214">
    <property type="entry name" value="HAD_sf"/>
</dbReference>
<dbReference type="STRING" id="341454.A0A4V3SJN8"/>
<dbReference type="Gene3D" id="3.40.50.1000">
    <property type="entry name" value="HAD superfamily/HAD-like"/>
    <property type="match status" value="1"/>
</dbReference>
<name>A0A4V3SJN8_9PEZI</name>
<evidence type="ECO:0000313" key="2">
    <source>
        <dbReference type="Proteomes" id="UP000298138"/>
    </source>
</evidence>
<dbReference type="OrthoDB" id="10255128at2759"/>
<dbReference type="InterPro" id="IPR036412">
    <property type="entry name" value="HAD-like_sf"/>
</dbReference>
<evidence type="ECO:0008006" key="3">
    <source>
        <dbReference type="Google" id="ProtNLM"/>
    </source>
</evidence>
<dbReference type="InParanoid" id="A0A4V3SJN8"/>
<organism evidence="1 2">
    <name type="scientific">Ascodesmis nigricans</name>
    <dbReference type="NCBI Taxonomy" id="341454"/>
    <lineage>
        <taxon>Eukaryota</taxon>
        <taxon>Fungi</taxon>
        <taxon>Dikarya</taxon>
        <taxon>Ascomycota</taxon>
        <taxon>Pezizomycotina</taxon>
        <taxon>Pezizomycetes</taxon>
        <taxon>Pezizales</taxon>
        <taxon>Ascodesmidaceae</taxon>
        <taxon>Ascodesmis</taxon>
    </lineage>
</organism>
<dbReference type="FunCoup" id="A0A4V3SJN8">
    <property type="interactions" value="16"/>
</dbReference>
<dbReference type="PANTHER" id="PTHR28181:SF1">
    <property type="entry name" value="COLD TOLERANCE PROTEIN 1"/>
    <property type="match status" value="1"/>
</dbReference>
<dbReference type="AlphaFoldDB" id="A0A4V3SJN8"/>
<sequence>MRLSFRSFLHMTVAATIARAGTIPHAPRISHLILDFDETLTTHDTIDPLATAAYSLQAKLNPSNSIPPWSFFTDSYGADYDALISSLPPASSRTSVRAEFQYLASLCPVERASIERIESHGVFANLPIASLSSLAPSHVTLRPGWFSHLVRPALSRGVKVSILSVNWSTGWIIEALRAGAISEGGDEESLDGVEVMSNDLVVDEKGVTTGKLTRWFEEEDKGMWTAREKRVVLDEYLECGKYEKKGGKGKKKKGLNVYVGDSSTDLEAMWGVDVGVYIGSKMVKTLERIGVDLVDSEDVDGVKDFLSKKKRARKPKLLRVDQMEQLGKFLGFDGEAVVEEK</sequence>
<dbReference type="PANTHER" id="PTHR28181">
    <property type="entry name" value="UPF0655 PROTEIN YCR015C"/>
    <property type="match status" value="1"/>
</dbReference>
<evidence type="ECO:0000313" key="1">
    <source>
        <dbReference type="EMBL" id="TGZ84765.1"/>
    </source>
</evidence>
<dbReference type="InterPro" id="IPR050849">
    <property type="entry name" value="HAD-like_hydrolase_phosphatase"/>
</dbReference>